<feature type="non-terminal residue" evidence="2">
    <location>
        <position position="1"/>
    </location>
</feature>
<feature type="compositionally biased region" description="Polar residues" evidence="1">
    <location>
        <begin position="461"/>
        <end position="477"/>
    </location>
</feature>
<feature type="compositionally biased region" description="Basic and acidic residues" evidence="1">
    <location>
        <begin position="409"/>
        <end position="440"/>
    </location>
</feature>
<feature type="compositionally biased region" description="Acidic residues" evidence="1">
    <location>
        <begin position="108"/>
        <end position="118"/>
    </location>
</feature>
<accession>K0R1N8</accession>
<dbReference type="AlphaFoldDB" id="K0R1N8"/>
<keyword evidence="3" id="KW-1185">Reference proteome</keyword>
<feature type="region of interest" description="Disordered" evidence="1">
    <location>
        <begin position="106"/>
        <end position="127"/>
    </location>
</feature>
<protein>
    <submittedName>
        <fullName evidence="2">Uncharacterized protein</fullName>
    </submittedName>
</protein>
<name>K0R1N8_THAOC</name>
<evidence type="ECO:0000313" key="2">
    <source>
        <dbReference type="EMBL" id="EJK44859.1"/>
    </source>
</evidence>
<dbReference type="eggNOG" id="ENOG502QYJE">
    <property type="taxonomic scope" value="Eukaryota"/>
</dbReference>
<dbReference type="Proteomes" id="UP000266841">
    <property type="component" value="Unassembled WGS sequence"/>
</dbReference>
<feature type="region of interest" description="Disordered" evidence="1">
    <location>
        <begin position="349"/>
        <end position="377"/>
    </location>
</feature>
<feature type="region of interest" description="Disordered" evidence="1">
    <location>
        <begin position="1"/>
        <end position="29"/>
    </location>
</feature>
<feature type="region of interest" description="Disordered" evidence="1">
    <location>
        <begin position="409"/>
        <end position="480"/>
    </location>
</feature>
<dbReference type="EMBL" id="AGNL01049128">
    <property type="protein sequence ID" value="EJK44859.1"/>
    <property type="molecule type" value="Genomic_DNA"/>
</dbReference>
<feature type="compositionally biased region" description="Polar residues" evidence="1">
    <location>
        <begin position="1"/>
        <end position="19"/>
    </location>
</feature>
<sequence length="594" mass="65789">PEWARENQSQQLTSATQFSRGGDGEDVDPAEKLSQVNAMIQVCNAAAEPVSPTCLMDPPKVVLESGIASICRLRDLFPAHFYEKLELGGTSVTKFGKDKLKRIIVPASDDDDDEDDDGNGSMIKNVNPRTQQSTLPARRCFCSSGSRWTAAWGASSERGTSPRWFFSIWVPSDDADDDGEEDELIESYEVSSALYCLIQWYSRPACQPELVKYTRSQFNISCNKPRDPADVAQEEVIESTEELFKTLNGLAHRSSSFSQGIVPCNTQSTNVTQATTASSCYRSTQQSSHFTQRASSSSQFTQSQFEESRKSLIESMSQSIHASVKGNSRRRIPDSRYLTLRVHFNRPQATLPRGLEGGPAAVSFKSPVPATGRGDRSQAEAFVVTPLGTIAENGFSGLCVRMEARSRARAARDDGSPRDDASVHFSLDNREPSRRGEEGTHSLSKQSELDEPRVAEGGNDLTDTQPSTAPSQESSIYQPDPDLQVGTRAFALPSEISESLFVKCKILDFRVREGLAKEYLVKFKKRDVEKDTDREQWLRSRSIVSLKKMTENVSGELETGLLDEDDIAELCDVGVDFVRKVAAKKRCGKRKRVK</sequence>
<proteinExistence type="predicted"/>
<dbReference type="OrthoDB" id="10680042at2759"/>
<comment type="caution">
    <text evidence="2">The sequence shown here is derived from an EMBL/GenBank/DDBJ whole genome shotgun (WGS) entry which is preliminary data.</text>
</comment>
<reference evidence="2 3" key="1">
    <citation type="journal article" date="2012" name="Genome Biol.">
        <title>Genome and low-iron response of an oceanic diatom adapted to chronic iron limitation.</title>
        <authorList>
            <person name="Lommer M."/>
            <person name="Specht M."/>
            <person name="Roy A.S."/>
            <person name="Kraemer L."/>
            <person name="Andreson R."/>
            <person name="Gutowska M.A."/>
            <person name="Wolf J."/>
            <person name="Bergner S.V."/>
            <person name="Schilhabel M.B."/>
            <person name="Klostermeier U.C."/>
            <person name="Beiko R.G."/>
            <person name="Rosenstiel P."/>
            <person name="Hippler M."/>
            <person name="Laroche J."/>
        </authorList>
    </citation>
    <scope>NUCLEOTIDE SEQUENCE [LARGE SCALE GENOMIC DNA]</scope>
    <source>
        <strain evidence="2 3">CCMP1005</strain>
    </source>
</reference>
<organism evidence="2 3">
    <name type="scientific">Thalassiosira oceanica</name>
    <name type="common">Marine diatom</name>
    <dbReference type="NCBI Taxonomy" id="159749"/>
    <lineage>
        <taxon>Eukaryota</taxon>
        <taxon>Sar</taxon>
        <taxon>Stramenopiles</taxon>
        <taxon>Ochrophyta</taxon>
        <taxon>Bacillariophyta</taxon>
        <taxon>Coscinodiscophyceae</taxon>
        <taxon>Thalassiosirophycidae</taxon>
        <taxon>Thalassiosirales</taxon>
        <taxon>Thalassiosiraceae</taxon>
        <taxon>Thalassiosira</taxon>
    </lineage>
</organism>
<evidence type="ECO:0000313" key="3">
    <source>
        <dbReference type="Proteomes" id="UP000266841"/>
    </source>
</evidence>
<evidence type="ECO:0000256" key="1">
    <source>
        <dbReference type="SAM" id="MobiDB-lite"/>
    </source>
</evidence>
<gene>
    <name evidence="2" type="ORF">THAOC_36570</name>
</gene>